<keyword evidence="5" id="KW-1185">Reference proteome</keyword>
<accession>A0A6G1KJ42</accession>
<feature type="domain" description="Mitochondrial adapter protein MCP1 transmembrane" evidence="3">
    <location>
        <begin position="179"/>
        <end position="289"/>
    </location>
</feature>
<evidence type="ECO:0000256" key="2">
    <source>
        <dbReference type="SAM" id="Phobius"/>
    </source>
</evidence>
<gene>
    <name evidence="4" type="ORF">K504DRAFT_372571</name>
</gene>
<keyword evidence="2" id="KW-1133">Transmembrane helix</keyword>
<dbReference type="GO" id="GO:0007005">
    <property type="term" value="P:mitochondrion organization"/>
    <property type="evidence" value="ECO:0007669"/>
    <property type="project" value="TreeGrafter"/>
</dbReference>
<dbReference type="InterPro" id="IPR012472">
    <property type="entry name" value="MCP1_TM"/>
</dbReference>
<organism evidence="4 5">
    <name type="scientific">Pleomassaria siparia CBS 279.74</name>
    <dbReference type="NCBI Taxonomy" id="1314801"/>
    <lineage>
        <taxon>Eukaryota</taxon>
        <taxon>Fungi</taxon>
        <taxon>Dikarya</taxon>
        <taxon>Ascomycota</taxon>
        <taxon>Pezizomycotina</taxon>
        <taxon>Dothideomycetes</taxon>
        <taxon>Pleosporomycetidae</taxon>
        <taxon>Pleosporales</taxon>
        <taxon>Pleomassariaceae</taxon>
        <taxon>Pleomassaria</taxon>
    </lineage>
</organism>
<reference evidence="4" key="1">
    <citation type="journal article" date="2020" name="Stud. Mycol.">
        <title>101 Dothideomycetes genomes: a test case for predicting lifestyles and emergence of pathogens.</title>
        <authorList>
            <person name="Haridas S."/>
            <person name="Albert R."/>
            <person name="Binder M."/>
            <person name="Bloem J."/>
            <person name="Labutti K."/>
            <person name="Salamov A."/>
            <person name="Andreopoulos B."/>
            <person name="Baker S."/>
            <person name="Barry K."/>
            <person name="Bills G."/>
            <person name="Bluhm B."/>
            <person name="Cannon C."/>
            <person name="Castanera R."/>
            <person name="Culley D."/>
            <person name="Daum C."/>
            <person name="Ezra D."/>
            <person name="Gonzalez J."/>
            <person name="Henrissat B."/>
            <person name="Kuo A."/>
            <person name="Liang C."/>
            <person name="Lipzen A."/>
            <person name="Lutzoni F."/>
            <person name="Magnuson J."/>
            <person name="Mondo S."/>
            <person name="Nolan M."/>
            <person name="Ohm R."/>
            <person name="Pangilinan J."/>
            <person name="Park H.-J."/>
            <person name="Ramirez L."/>
            <person name="Alfaro M."/>
            <person name="Sun H."/>
            <person name="Tritt A."/>
            <person name="Yoshinaga Y."/>
            <person name="Zwiers L.-H."/>
            <person name="Turgeon B."/>
            <person name="Goodwin S."/>
            <person name="Spatafora J."/>
            <person name="Crous P."/>
            <person name="Grigoriev I."/>
        </authorList>
    </citation>
    <scope>NUCLEOTIDE SEQUENCE</scope>
    <source>
        <strain evidence="4">CBS 279.74</strain>
    </source>
</reference>
<dbReference type="PANTHER" id="PTHR38409:SF1">
    <property type="entry name" value="MITOCHONDRIAL ADAPTER PROTEIN MCP1"/>
    <property type="match status" value="1"/>
</dbReference>
<evidence type="ECO:0000313" key="4">
    <source>
        <dbReference type="EMBL" id="KAF2712800.1"/>
    </source>
</evidence>
<sequence>MSDDLPPMPEDGESVIGLLEVEPSPVEDEYFEFKDGSYFESSSPSPTPSWQPSRTSTLGLGNHRPSYYLLRIQKYTSYAFTVFSTLHIANTSLIPLLTRSVSESNRYLLLTRPFYQSALTEPLLVAIPLLAHVSSGIALRFYRRHQALRRYGAESHQDRRKIPWPPFSGTSLLGYALLPFAGFHIWTTRILPLYMHGDSSMIGLGYISHGFALHPAVSFAGFAALVSAGVWHTTWGWARWLGLAPTQTTETGSQRSITKKRRWYNINGVAALVTGLWLAGSLGIIGRGGKTDGWIGREFDDLYKVVSLIGKLNKLYV</sequence>
<keyword evidence="2" id="KW-0472">Membrane</keyword>
<dbReference type="Pfam" id="PF07950">
    <property type="entry name" value="MCP1_TM"/>
    <property type="match status" value="1"/>
</dbReference>
<evidence type="ECO:0000259" key="3">
    <source>
        <dbReference type="Pfam" id="PF07950"/>
    </source>
</evidence>
<protein>
    <recommendedName>
        <fullName evidence="3">Mitochondrial adapter protein MCP1 transmembrane domain-containing protein</fullName>
    </recommendedName>
</protein>
<feature type="compositionally biased region" description="Low complexity" evidence="1">
    <location>
        <begin position="41"/>
        <end position="57"/>
    </location>
</feature>
<dbReference type="AlphaFoldDB" id="A0A6G1KJ42"/>
<dbReference type="EMBL" id="MU005766">
    <property type="protein sequence ID" value="KAF2712800.1"/>
    <property type="molecule type" value="Genomic_DNA"/>
</dbReference>
<evidence type="ECO:0000256" key="1">
    <source>
        <dbReference type="SAM" id="MobiDB-lite"/>
    </source>
</evidence>
<feature type="transmembrane region" description="Helical" evidence="2">
    <location>
        <begin position="118"/>
        <end position="142"/>
    </location>
</feature>
<dbReference type="Proteomes" id="UP000799428">
    <property type="component" value="Unassembled WGS sequence"/>
</dbReference>
<dbReference type="PANTHER" id="PTHR38409">
    <property type="entry name" value="MDM10-COMPLEMENTING PROTEIN 1"/>
    <property type="match status" value="1"/>
</dbReference>
<feature type="region of interest" description="Disordered" evidence="1">
    <location>
        <begin position="37"/>
        <end position="57"/>
    </location>
</feature>
<feature type="transmembrane region" description="Helical" evidence="2">
    <location>
        <begin position="206"/>
        <end position="231"/>
    </location>
</feature>
<feature type="transmembrane region" description="Helical" evidence="2">
    <location>
        <begin position="163"/>
        <end position="186"/>
    </location>
</feature>
<dbReference type="GO" id="GO:0005741">
    <property type="term" value="C:mitochondrial outer membrane"/>
    <property type="evidence" value="ECO:0007669"/>
    <property type="project" value="TreeGrafter"/>
</dbReference>
<feature type="transmembrane region" description="Helical" evidence="2">
    <location>
        <begin position="78"/>
        <end position="98"/>
    </location>
</feature>
<dbReference type="GO" id="GO:0055088">
    <property type="term" value="P:lipid homeostasis"/>
    <property type="evidence" value="ECO:0007669"/>
    <property type="project" value="InterPro"/>
</dbReference>
<name>A0A6G1KJ42_9PLEO</name>
<proteinExistence type="predicted"/>
<keyword evidence="2" id="KW-0812">Transmembrane</keyword>
<dbReference type="InterPro" id="IPR039960">
    <property type="entry name" value="MCP1"/>
</dbReference>
<evidence type="ECO:0000313" key="5">
    <source>
        <dbReference type="Proteomes" id="UP000799428"/>
    </source>
</evidence>
<feature type="transmembrane region" description="Helical" evidence="2">
    <location>
        <begin position="263"/>
        <end position="285"/>
    </location>
</feature>
<dbReference type="OrthoDB" id="10259513at2759"/>